<keyword evidence="2" id="KW-0472">Membrane</keyword>
<sequence length="544" mass="61324">MPQDGQIQGDGKLSRLQEVEPEQQSSTGWRGLVTSQAKTLIAFFITLGILVYHILQPAYPVQLLPQRLNVTFTRPANLHVLVPALDQDVNLCRLMLAAGALGYPSPVLLNLTRFAGQDGDLPKVKGVLEYLKSLDSTAGEDVVVVLDGADSWLQLRAQTLVDRFFAINQHADARISADLGLAARTYKIRQGIVFGAQKYCTPWSENDPPCYAVPESPLPRDIYGAETDQLSEGDKNPRLNYRQRFLDSGVVMGNVRSMRGLYGEALRLREEQPNLGDQQAVFSSLFGRQEVWREVVRQDSLNRTTTAKSLKVPWKSAKPRIQFDPQHLADVRAKAASSEGEKLEFGIGVDYGSEIVFNTAFAEDDATWVTFNNRTKLQQVEKSHNARISKSRLRRIGDDIANSLPPFWTFTTEDLPRSMAWQDVQLFTNIFTGTTPAIIHYQPGGDKRYVQLRSNWPLMWFQKHIRILFDAFIYAPITPVAVGGYDEDTQRQYWPYHLNKGGMYDGARVGGKGGDWITFESICSVDHKELFRDNFGKWKLPANH</sequence>
<dbReference type="PANTHER" id="PTHR36587">
    <property type="entry name" value="EXPRESSION SITE-ASSOCIATED GENE 3 (ESAG3)-LIKE PROTEIN"/>
    <property type="match status" value="1"/>
</dbReference>
<evidence type="ECO:0000256" key="2">
    <source>
        <dbReference type="SAM" id="Phobius"/>
    </source>
</evidence>
<evidence type="ECO:0000313" key="4">
    <source>
        <dbReference type="Proteomes" id="UP001310594"/>
    </source>
</evidence>
<proteinExistence type="predicted"/>
<dbReference type="AlphaFoldDB" id="A0AAN8A5X4"/>
<dbReference type="EMBL" id="JAVRQU010000001">
    <property type="protein sequence ID" value="KAK5708029.1"/>
    <property type="molecule type" value="Genomic_DNA"/>
</dbReference>
<dbReference type="PANTHER" id="PTHR36587:SF2">
    <property type="entry name" value="EXPRESSION SITE-ASSOCIATED GENE 3 (ESAG3)-LIKE PROTEIN"/>
    <property type="match status" value="1"/>
</dbReference>
<dbReference type="CDD" id="cd22997">
    <property type="entry name" value="GT_LH"/>
    <property type="match status" value="1"/>
</dbReference>
<dbReference type="Proteomes" id="UP001310594">
    <property type="component" value="Unassembled WGS sequence"/>
</dbReference>
<accession>A0AAN8A5X4</accession>
<protein>
    <submittedName>
        <fullName evidence="3">Uncharacterized protein</fullName>
    </submittedName>
</protein>
<keyword evidence="2" id="KW-1133">Transmembrane helix</keyword>
<evidence type="ECO:0000256" key="1">
    <source>
        <dbReference type="SAM" id="MobiDB-lite"/>
    </source>
</evidence>
<feature type="region of interest" description="Disordered" evidence="1">
    <location>
        <begin position="1"/>
        <end position="22"/>
    </location>
</feature>
<feature type="transmembrane region" description="Helical" evidence="2">
    <location>
        <begin position="40"/>
        <end position="59"/>
    </location>
</feature>
<evidence type="ECO:0000313" key="3">
    <source>
        <dbReference type="EMBL" id="KAK5708029.1"/>
    </source>
</evidence>
<comment type="caution">
    <text evidence="3">The sequence shown here is derived from an EMBL/GenBank/DDBJ whole genome shotgun (WGS) entry which is preliminary data.</text>
</comment>
<keyword evidence="2" id="KW-0812">Transmembrane</keyword>
<gene>
    <name evidence="3" type="ORF">LTR97_000569</name>
</gene>
<organism evidence="3 4">
    <name type="scientific">Elasticomyces elasticus</name>
    <dbReference type="NCBI Taxonomy" id="574655"/>
    <lineage>
        <taxon>Eukaryota</taxon>
        <taxon>Fungi</taxon>
        <taxon>Dikarya</taxon>
        <taxon>Ascomycota</taxon>
        <taxon>Pezizomycotina</taxon>
        <taxon>Dothideomycetes</taxon>
        <taxon>Dothideomycetidae</taxon>
        <taxon>Mycosphaerellales</taxon>
        <taxon>Teratosphaeriaceae</taxon>
        <taxon>Elasticomyces</taxon>
    </lineage>
</organism>
<name>A0AAN8A5X4_9PEZI</name>
<reference evidence="3" key="1">
    <citation type="submission" date="2023-08" db="EMBL/GenBank/DDBJ databases">
        <title>Black Yeasts Isolated from many extreme environments.</title>
        <authorList>
            <person name="Coleine C."/>
            <person name="Stajich J.E."/>
            <person name="Selbmann L."/>
        </authorList>
    </citation>
    <scope>NUCLEOTIDE SEQUENCE</scope>
    <source>
        <strain evidence="3">CCFEE 5810</strain>
    </source>
</reference>